<name>A0A833SJJ2_PHYIN</name>
<dbReference type="EMBL" id="WSZM01000919">
    <property type="protein sequence ID" value="KAF4028960.1"/>
    <property type="molecule type" value="Genomic_DNA"/>
</dbReference>
<comment type="caution">
    <text evidence="1">The sequence shown here is derived from an EMBL/GenBank/DDBJ whole genome shotgun (WGS) entry which is preliminary data.</text>
</comment>
<organism evidence="1 2">
    <name type="scientific">Phytophthora infestans</name>
    <name type="common">Potato late blight agent</name>
    <name type="synonym">Botrytis infestans</name>
    <dbReference type="NCBI Taxonomy" id="4787"/>
    <lineage>
        <taxon>Eukaryota</taxon>
        <taxon>Sar</taxon>
        <taxon>Stramenopiles</taxon>
        <taxon>Oomycota</taxon>
        <taxon>Peronosporomycetes</taxon>
        <taxon>Peronosporales</taxon>
        <taxon>Peronosporaceae</taxon>
        <taxon>Phytophthora</taxon>
    </lineage>
</organism>
<evidence type="ECO:0000313" key="2">
    <source>
        <dbReference type="Proteomes" id="UP000602510"/>
    </source>
</evidence>
<keyword evidence="2" id="KW-1185">Reference proteome</keyword>
<gene>
    <name evidence="1" type="ORF">GN244_ATG19337</name>
</gene>
<protein>
    <submittedName>
        <fullName evidence="1">Uncharacterized protein</fullName>
    </submittedName>
</protein>
<sequence>MCKYIFPEDHAKASQQCGSKGDWCRHHAKYQPVVAESVIAKLVVAEPVIAELVAAEPVVVVPAVAEPTMTKSIEEIYGEHCIQHIKSVDKYDEPKLGDSRVLSPSNWIKSKMHAVGDSINYKHSDDGTPDFGNDGYTYLLQYQFNELDESQMLDNFFFKSNEDRESFEQANVECGVEYFLAAQSYDEHLYQLCMMIRGDLFSNNQNVWNLAGFFACQPHSDWHLKDDYEVKEPWKTATSKTFELSTLDQDFELTFKSERKLATLTQLVELTGRTINDMRSAMVDTSFENDELEYWAEKYLVIENKPNRDFDLNQCGSSVLL</sequence>
<dbReference type="Proteomes" id="UP000602510">
    <property type="component" value="Unassembled WGS sequence"/>
</dbReference>
<dbReference type="AlphaFoldDB" id="A0A833SJJ2"/>
<reference evidence="1" key="1">
    <citation type="submission" date="2020-04" db="EMBL/GenBank/DDBJ databases">
        <title>Hybrid Assembly of Korean Phytophthora infestans isolates.</title>
        <authorList>
            <person name="Prokchorchik M."/>
            <person name="Lee Y."/>
            <person name="Seo J."/>
            <person name="Cho J.-H."/>
            <person name="Park Y.-E."/>
            <person name="Jang D.-C."/>
            <person name="Im J.-S."/>
            <person name="Choi J.-G."/>
            <person name="Park H.-J."/>
            <person name="Lee G.-B."/>
            <person name="Lee Y.-G."/>
            <person name="Hong S.-Y."/>
            <person name="Cho K."/>
            <person name="Sohn K.H."/>
        </authorList>
    </citation>
    <scope>NUCLEOTIDE SEQUENCE</scope>
    <source>
        <strain evidence="1">KR_1_A1</strain>
    </source>
</reference>
<accession>A0A833SJJ2</accession>
<proteinExistence type="predicted"/>
<evidence type="ECO:0000313" key="1">
    <source>
        <dbReference type="EMBL" id="KAF4028960.1"/>
    </source>
</evidence>